<dbReference type="InterPro" id="IPR036010">
    <property type="entry name" value="2Fe-2S_ferredoxin-like_sf"/>
</dbReference>
<keyword evidence="5" id="KW-0479">Metal-binding</keyword>
<evidence type="ECO:0000256" key="12">
    <source>
        <dbReference type="RuleBase" id="RU004523"/>
    </source>
</evidence>
<dbReference type="Pfam" id="PF22151">
    <property type="entry name" value="Fer4_NDSU1"/>
    <property type="match status" value="1"/>
</dbReference>
<dbReference type="PROSITE" id="PS51085">
    <property type="entry name" value="2FE2S_FER_2"/>
    <property type="match status" value="1"/>
</dbReference>
<sequence length="1141" mass="127573">MLSRAARRKLAFTAATEQQAKRALVQVFVDGKPVKVEAGTTVLRACEAAGVQIPRFCYHERLSIAGNCRMCLVEVEKMPKAVASCAFPVMKGMSILTNSEKSRRSREAVMEFLLANHPLDCPICDQGGECDLQDQAMTHGSDRSRFWEGKRAVEDKDIGPLVKTVMTRCIQCTRCVRFCQEIAGIDELGTTGRGNDLQIGTYVEKALSTELSGNLIDVCPVGALTSKPYAFSARPWETRKTDSVDVMDAVGTNIVVSSRAGDLLRIIPRLNEEVNEEWLADKGRFSYDGLKRQRLTQPMARGENGKLTKVDWQDALTVASDAIADAGENIAVVVGPFADVETMCLAKDLANKAGSEMVTTEQSFIANGDLRSDYTFNSTIAGIEEADRVIIIGCNPRFEAPLINARIRKSWLHKETEVDVIGSELNLSYTHQYHGNDPQIINDIANGTHPICEELAECERPMVILGSSVFERADGSAIHQSVKKMCESLNTPEGWNPFNIMHKSASTVGALDLGYKTGVEHIKGRKPDVIINLGADEGLITRDDVSSTGKIIYIGHNGDAGASSADVILPAAAYTEKNGTYVNTEGRVQVTRTAITPPGAAREDWKIVRVLSELSNLTLPYDTLKEVRSRVREVAPHLVKFDSLEQSAISIPAEPSTMANEPLVANQTQLSEYYITDSITRSSKVMAKCVNRKVKEKAKEPIKEVLKVLIDGKVVKASQHPDLVKYDEAKAICEWENKTLPRSSFRVVENGHEYKSIFWLAEDEQSRKEANDEYLEDLGVSFVTANGGGGFCAILDTGPLTLTTPLPSIFICEDALYDEYNRVVLHINVTVGCDPLELNATFIEARNLFKSSHFDVTFYYEDHMNKKSYARPKISGYTKRNFSEETTGINWCRNSGITLNASQHPELLKYDQAKTICERENKTLPRSVFRVIEKGHEFKSIFWLLEDEQSRKEANEEFLQDQAVSFVYEKSELCAILDIRNILPSLPNHFICKNAVFDEDDRVIIHINVTVGCVLLELNKTFIEDNNLWEYGYLDKTYSYEDPMGYNMFSRPKISGYRKRYFSGDKTGINCGQPVRNAKAKRLREKDHQVIRGYSYSTARALCFPNNYRENLPPRDVTYESTNSTATAYRKICRQDNNNNS</sequence>
<keyword evidence="7" id="KW-0408">Iron</keyword>
<name>A0ABN7STR6_OIKDI</name>
<evidence type="ECO:0000256" key="9">
    <source>
        <dbReference type="ARBA" id="ARBA00023027"/>
    </source>
</evidence>
<comment type="function">
    <text evidence="11">Core subunit of the mitochondrial membrane respiratory chain NADH dehydrogenase (Complex I) which catalyzes electron transfer from NADH through the respiratory chain, using ubiquinone as an electron acceptor. Essential for catalysing the entry and efficient transfer of electrons within complex I. Plays a key role in the assembly and stability of complex I and participates in the association of complex I with ubiquinol-cytochrome reductase complex (Complex III) to form supercomplexes.</text>
</comment>
<dbReference type="Gene3D" id="3.10.20.740">
    <property type="match status" value="1"/>
</dbReference>
<dbReference type="InterPro" id="IPR015405">
    <property type="entry name" value="NDUFS1-like_C"/>
</dbReference>
<comment type="cofactor">
    <cofactor evidence="1">
        <name>[4Fe-4S] cluster</name>
        <dbReference type="ChEBI" id="CHEBI:49883"/>
    </cofactor>
</comment>
<dbReference type="InterPro" id="IPR054351">
    <property type="entry name" value="NADH_UbQ_OxRdtase_ferredoxin"/>
</dbReference>
<proteinExistence type="inferred from homology"/>
<dbReference type="SUPFAM" id="SSF53706">
    <property type="entry name" value="Formate dehydrogenase/DMSO reductase, domains 1-3"/>
    <property type="match status" value="1"/>
</dbReference>
<dbReference type="InterPro" id="IPR006656">
    <property type="entry name" value="Mopterin_OxRdtase"/>
</dbReference>
<protein>
    <recommendedName>
        <fullName evidence="3">NADH-ubiquinone oxidoreductase 75 kDa subunit, mitochondrial</fullName>
    </recommendedName>
</protein>
<evidence type="ECO:0000259" key="15">
    <source>
        <dbReference type="PROSITE" id="PS51839"/>
    </source>
</evidence>
<dbReference type="Gene3D" id="3.30.200.210">
    <property type="match status" value="1"/>
</dbReference>
<evidence type="ECO:0000256" key="3">
    <source>
        <dbReference type="ARBA" id="ARBA00013888"/>
    </source>
</evidence>
<dbReference type="PROSITE" id="PS51669">
    <property type="entry name" value="4FE4S_MOW_BIS_MGD"/>
    <property type="match status" value="1"/>
</dbReference>
<dbReference type="Proteomes" id="UP001158576">
    <property type="component" value="Chromosome 1"/>
</dbReference>
<keyword evidence="8" id="KW-0411">Iron-sulfur</keyword>
<dbReference type="Pfam" id="PF22117">
    <property type="entry name" value="Fer4_Nqo3"/>
    <property type="match status" value="1"/>
</dbReference>
<comment type="cofactor">
    <cofactor evidence="10">
        <name>[2Fe-2S] cluster</name>
        <dbReference type="ChEBI" id="CHEBI:190135"/>
    </cofactor>
</comment>
<evidence type="ECO:0000256" key="5">
    <source>
        <dbReference type="ARBA" id="ARBA00022723"/>
    </source>
</evidence>
<keyword evidence="4" id="KW-0004">4Fe-4S</keyword>
<evidence type="ECO:0000259" key="14">
    <source>
        <dbReference type="PROSITE" id="PS51669"/>
    </source>
</evidence>
<dbReference type="InterPro" id="IPR000283">
    <property type="entry name" value="NADH_UbQ_OxRdtase_75kDa_su_CS"/>
</dbReference>
<evidence type="ECO:0000256" key="1">
    <source>
        <dbReference type="ARBA" id="ARBA00001966"/>
    </source>
</evidence>
<dbReference type="InterPro" id="IPR001041">
    <property type="entry name" value="2Fe-2S_ferredoxin-type"/>
</dbReference>
<evidence type="ECO:0000256" key="6">
    <source>
        <dbReference type="ARBA" id="ARBA00022967"/>
    </source>
</evidence>
<evidence type="ECO:0000256" key="2">
    <source>
        <dbReference type="ARBA" id="ARBA00005404"/>
    </source>
</evidence>
<evidence type="ECO:0000256" key="10">
    <source>
        <dbReference type="ARBA" id="ARBA00034078"/>
    </source>
</evidence>
<dbReference type="SMART" id="SM00929">
    <property type="entry name" value="NADH-G_4Fe-4S_3"/>
    <property type="match status" value="1"/>
</dbReference>
<dbReference type="Pfam" id="PF10588">
    <property type="entry name" value="NADH-G_4Fe-4S_3"/>
    <property type="match status" value="1"/>
</dbReference>
<organism evidence="16 17">
    <name type="scientific">Oikopleura dioica</name>
    <name type="common">Tunicate</name>
    <dbReference type="NCBI Taxonomy" id="34765"/>
    <lineage>
        <taxon>Eukaryota</taxon>
        <taxon>Metazoa</taxon>
        <taxon>Chordata</taxon>
        <taxon>Tunicata</taxon>
        <taxon>Appendicularia</taxon>
        <taxon>Copelata</taxon>
        <taxon>Oikopleuridae</taxon>
        <taxon>Oikopleura</taxon>
    </lineage>
</organism>
<keyword evidence="6" id="KW-1278">Translocase</keyword>
<dbReference type="InterPro" id="IPR006963">
    <property type="entry name" value="Mopterin_OxRdtase_4Fe-4S_dom"/>
</dbReference>
<dbReference type="InterPro" id="IPR010228">
    <property type="entry name" value="NADH_UbQ_OxRdtase_Gsu"/>
</dbReference>
<gene>
    <name evidence="16" type="ORF">OKIOD_LOCUS12074</name>
</gene>
<dbReference type="SUPFAM" id="SSF54862">
    <property type="entry name" value="4Fe-4S ferredoxins"/>
    <property type="match status" value="1"/>
</dbReference>
<dbReference type="Gene3D" id="3.30.70.20">
    <property type="match status" value="1"/>
</dbReference>
<keyword evidence="17" id="KW-1185">Reference proteome</keyword>
<dbReference type="InterPro" id="IPR050123">
    <property type="entry name" value="Prok_molybdopt-oxidoreductase"/>
</dbReference>
<dbReference type="PROSITE" id="PS00642">
    <property type="entry name" value="COMPLEX1_75K_2"/>
    <property type="match status" value="1"/>
</dbReference>
<dbReference type="Gene3D" id="3.40.50.740">
    <property type="match status" value="1"/>
</dbReference>
<feature type="domain" description="4Fe-4S Mo/W bis-MGD-type" evidence="14">
    <location>
        <begin position="238"/>
        <end position="294"/>
    </location>
</feature>
<dbReference type="CDD" id="cd00207">
    <property type="entry name" value="fer2"/>
    <property type="match status" value="1"/>
</dbReference>
<dbReference type="Pfam" id="PF13510">
    <property type="entry name" value="Fer2_4"/>
    <property type="match status" value="1"/>
</dbReference>
<dbReference type="InterPro" id="IPR019574">
    <property type="entry name" value="NADH_UbQ_OxRdtase_Gsu_4Fe4S-bd"/>
</dbReference>
<keyword evidence="9" id="KW-0520">NAD</keyword>
<evidence type="ECO:0000259" key="13">
    <source>
        <dbReference type="PROSITE" id="PS51085"/>
    </source>
</evidence>
<evidence type="ECO:0000313" key="16">
    <source>
        <dbReference type="EMBL" id="CAG5107415.1"/>
    </source>
</evidence>
<dbReference type="PROSITE" id="PS00643">
    <property type="entry name" value="COMPLEX1_75K_3"/>
    <property type="match status" value="1"/>
</dbReference>
<reference evidence="16 17" key="1">
    <citation type="submission" date="2021-04" db="EMBL/GenBank/DDBJ databases">
        <authorList>
            <person name="Bliznina A."/>
        </authorList>
    </citation>
    <scope>NUCLEOTIDE SEQUENCE [LARGE SCALE GENOMIC DNA]</scope>
</reference>
<evidence type="ECO:0000256" key="11">
    <source>
        <dbReference type="ARBA" id="ARBA00045300"/>
    </source>
</evidence>
<accession>A0ABN7STR6</accession>
<evidence type="ECO:0000256" key="8">
    <source>
        <dbReference type="ARBA" id="ARBA00023014"/>
    </source>
</evidence>
<dbReference type="SUPFAM" id="SSF54292">
    <property type="entry name" value="2Fe-2S ferredoxin-like"/>
    <property type="match status" value="1"/>
</dbReference>
<dbReference type="PANTHER" id="PTHR43105:SF13">
    <property type="entry name" value="NADH-UBIQUINONE OXIDOREDUCTASE 75 KDA SUBUNIT, MITOCHONDRIAL"/>
    <property type="match status" value="1"/>
</dbReference>
<comment type="similarity">
    <text evidence="2 12">Belongs to the complex I 75 kDa subunit family.</text>
</comment>
<dbReference type="Pfam" id="PF09326">
    <property type="entry name" value="NADH_dhqG_C"/>
    <property type="match status" value="1"/>
</dbReference>
<dbReference type="EMBL" id="OU015566">
    <property type="protein sequence ID" value="CAG5107415.1"/>
    <property type="molecule type" value="Genomic_DNA"/>
</dbReference>
<feature type="domain" description="4Fe-4S His(Cys)3-ligated-type" evidence="15">
    <location>
        <begin position="101"/>
        <end position="140"/>
    </location>
</feature>
<dbReference type="PROSITE" id="PS00641">
    <property type="entry name" value="COMPLEX1_75K_1"/>
    <property type="match status" value="1"/>
</dbReference>
<dbReference type="CDD" id="cd02773">
    <property type="entry name" value="MopB_Res-Cmplx1_Nad11"/>
    <property type="match status" value="1"/>
</dbReference>
<dbReference type="PANTHER" id="PTHR43105">
    <property type="entry name" value="RESPIRATORY NITRATE REDUCTASE"/>
    <property type="match status" value="1"/>
</dbReference>
<feature type="domain" description="2Fe-2S ferredoxin-type" evidence="13">
    <location>
        <begin position="23"/>
        <end position="101"/>
    </location>
</feature>
<evidence type="ECO:0000313" key="17">
    <source>
        <dbReference type="Proteomes" id="UP001158576"/>
    </source>
</evidence>
<dbReference type="Pfam" id="PF00384">
    <property type="entry name" value="Molybdopterin"/>
    <property type="match status" value="1"/>
</dbReference>
<dbReference type="NCBIfam" id="TIGR01973">
    <property type="entry name" value="NuoG"/>
    <property type="match status" value="1"/>
</dbReference>
<dbReference type="PROSITE" id="PS51839">
    <property type="entry name" value="4FE4S_HC3"/>
    <property type="match status" value="1"/>
</dbReference>
<evidence type="ECO:0000256" key="7">
    <source>
        <dbReference type="ARBA" id="ARBA00023004"/>
    </source>
</evidence>
<evidence type="ECO:0000256" key="4">
    <source>
        <dbReference type="ARBA" id="ARBA00022485"/>
    </source>
</evidence>